<dbReference type="PANTHER" id="PTHR48167">
    <property type="entry name" value="EXPRESSED PROTEIN"/>
    <property type="match status" value="1"/>
</dbReference>
<feature type="compositionally biased region" description="Polar residues" evidence="1">
    <location>
        <begin position="65"/>
        <end position="77"/>
    </location>
</feature>
<dbReference type="EMBL" id="EF084965">
    <property type="protein sequence ID" value="ABK24274.1"/>
    <property type="molecule type" value="mRNA"/>
</dbReference>
<dbReference type="InterPro" id="IPR012677">
    <property type="entry name" value="Nucleotide-bd_a/b_plait_sf"/>
</dbReference>
<name>A9NUG3_PICSI</name>
<proteinExistence type="evidence at transcript level"/>
<dbReference type="AlphaFoldDB" id="A9NUG3"/>
<sequence length="261" mass="29440">MMKLRRTLLLRSSPGISSNIGAAFITTRAALQSAFNDRASAVEFRGERFLGAVSIPRPPARVMHNTRSFSANPTTSPMMGPSPNLDPRSKPHGGLVYAKLTGTGRSTLKMDIVHFFEGCNLKPEDMKFAYNRTYAPLGMILQFSSRAAYGIAQRFTAIKGRYYRMMEVDRSQWSNLESPFDEKVLLLHGVPQSALLEDVERFFSGCNFDSSSVRFFIRPVLDEPVRFALVSFRSQREAMHALREKNRNVCLNSPITLRLLH</sequence>
<feature type="region of interest" description="Disordered" evidence="1">
    <location>
        <begin position="63"/>
        <end position="88"/>
    </location>
</feature>
<organism evidence="2">
    <name type="scientific">Picea sitchensis</name>
    <name type="common">Sitka spruce</name>
    <name type="synonym">Pinus sitchensis</name>
    <dbReference type="NCBI Taxonomy" id="3332"/>
    <lineage>
        <taxon>Eukaryota</taxon>
        <taxon>Viridiplantae</taxon>
        <taxon>Streptophyta</taxon>
        <taxon>Embryophyta</taxon>
        <taxon>Tracheophyta</taxon>
        <taxon>Spermatophyta</taxon>
        <taxon>Pinopsida</taxon>
        <taxon>Pinidae</taxon>
        <taxon>Conifers I</taxon>
        <taxon>Pinales</taxon>
        <taxon>Pinaceae</taxon>
        <taxon>Picea</taxon>
    </lineage>
</organism>
<protein>
    <recommendedName>
        <fullName evidence="3">RRM domain-containing protein</fullName>
    </recommendedName>
</protein>
<dbReference type="PANTHER" id="PTHR48167:SF2">
    <property type="entry name" value="EXPRESSED PROTEIN"/>
    <property type="match status" value="1"/>
</dbReference>
<evidence type="ECO:0008006" key="3">
    <source>
        <dbReference type="Google" id="ProtNLM"/>
    </source>
</evidence>
<evidence type="ECO:0000313" key="2">
    <source>
        <dbReference type="EMBL" id="ABK24274.1"/>
    </source>
</evidence>
<dbReference type="GO" id="GO:0003676">
    <property type="term" value="F:nucleic acid binding"/>
    <property type="evidence" value="ECO:0007669"/>
    <property type="project" value="InterPro"/>
</dbReference>
<dbReference type="InterPro" id="IPR035979">
    <property type="entry name" value="RBD_domain_sf"/>
</dbReference>
<dbReference type="SUPFAM" id="SSF54928">
    <property type="entry name" value="RNA-binding domain, RBD"/>
    <property type="match status" value="1"/>
</dbReference>
<dbReference type="Gene3D" id="3.30.70.330">
    <property type="match status" value="1"/>
</dbReference>
<evidence type="ECO:0000256" key="1">
    <source>
        <dbReference type="SAM" id="MobiDB-lite"/>
    </source>
</evidence>
<dbReference type="CDD" id="cd12254">
    <property type="entry name" value="RRM_hnRNPH_ESRPs_RBM12_like"/>
    <property type="match status" value="1"/>
</dbReference>
<accession>A9NUG3</accession>
<reference evidence="2" key="1">
    <citation type="journal article" date="2008" name="BMC Genomics">
        <title>A conifer genomics resource of 200,000 spruce (Picea spp.) ESTs and 6,464 high-quality, sequence-finished full-length cDNAs for Sitka spruce (Picea sitchensis).</title>
        <authorList>
            <person name="Ralph S.G."/>
            <person name="Chun H.J."/>
            <person name="Kolosova N."/>
            <person name="Cooper D."/>
            <person name="Oddy C."/>
            <person name="Ritland C.E."/>
            <person name="Kirkpatrick R."/>
            <person name="Moore R."/>
            <person name="Barber S."/>
            <person name="Holt R.A."/>
            <person name="Jones S.J."/>
            <person name="Marra M.A."/>
            <person name="Douglas C.J."/>
            <person name="Ritland K."/>
            <person name="Bohlmann J."/>
        </authorList>
    </citation>
    <scope>NUCLEOTIDE SEQUENCE</scope>
    <source>
        <tissue evidence="2">Bark</tissue>
    </source>
</reference>